<evidence type="ECO:0000313" key="1">
    <source>
        <dbReference type="EnsemblMetazoa" id="PPAI008315-PA"/>
    </source>
</evidence>
<dbReference type="EnsemblMetazoa" id="PPAI008315-RA">
    <property type="protein sequence ID" value="PPAI008315-PA"/>
    <property type="gene ID" value="PPAI008315"/>
</dbReference>
<dbReference type="Proteomes" id="UP000092462">
    <property type="component" value="Unassembled WGS sequence"/>
</dbReference>
<keyword evidence="2" id="KW-1185">Reference proteome</keyword>
<proteinExistence type="predicted"/>
<name>A0A1B0DJ91_PHLPP</name>
<dbReference type="AlphaFoldDB" id="A0A1B0DJ91"/>
<accession>A0A1B0DJ91</accession>
<dbReference type="VEuPathDB" id="VectorBase:PPAPM1_006774"/>
<organism evidence="1 2">
    <name type="scientific">Phlebotomus papatasi</name>
    <name type="common">Sandfly</name>
    <dbReference type="NCBI Taxonomy" id="29031"/>
    <lineage>
        <taxon>Eukaryota</taxon>
        <taxon>Metazoa</taxon>
        <taxon>Ecdysozoa</taxon>
        <taxon>Arthropoda</taxon>
        <taxon>Hexapoda</taxon>
        <taxon>Insecta</taxon>
        <taxon>Pterygota</taxon>
        <taxon>Neoptera</taxon>
        <taxon>Endopterygota</taxon>
        <taxon>Diptera</taxon>
        <taxon>Nematocera</taxon>
        <taxon>Psychodoidea</taxon>
        <taxon>Psychodidae</taxon>
        <taxon>Phlebotomus</taxon>
        <taxon>Phlebotomus</taxon>
    </lineage>
</organism>
<dbReference type="VEuPathDB" id="VectorBase:PPAI008315"/>
<evidence type="ECO:0000313" key="2">
    <source>
        <dbReference type="Proteomes" id="UP000092462"/>
    </source>
</evidence>
<reference evidence="1" key="1">
    <citation type="submission" date="2022-08" db="UniProtKB">
        <authorList>
            <consortium name="EnsemblMetazoa"/>
        </authorList>
    </citation>
    <scope>IDENTIFICATION</scope>
    <source>
        <strain evidence="1">Israel</strain>
    </source>
</reference>
<protein>
    <recommendedName>
        <fullName evidence="3">Mitochondrial cytochrome c oxidase subunit VIc/VIIs domain-containing protein</fullName>
    </recommendedName>
</protein>
<dbReference type="EMBL" id="AJVK01034902">
    <property type="status" value="NOT_ANNOTATED_CDS"/>
    <property type="molecule type" value="Genomic_DNA"/>
</dbReference>
<sequence length="80" mass="9535">MTQNKFRKKVAIGGGIITAMGLMAYEIFRIRRKFDALVDTSIMDYDRKRPDYIYINYSIYRESLKRMQEEQLSKKHAHKG</sequence>
<evidence type="ECO:0008006" key="3">
    <source>
        <dbReference type="Google" id="ProtNLM"/>
    </source>
</evidence>